<keyword evidence="1" id="KW-0472">Membrane</keyword>
<dbReference type="RefSeq" id="WP_066510936.1">
    <property type="nucleotide sequence ID" value="NZ_LNCU01000089.1"/>
</dbReference>
<keyword evidence="3" id="KW-1185">Reference proteome</keyword>
<comment type="caution">
    <text evidence="2">The sequence shown here is derived from an EMBL/GenBank/DDBJ whole genome shotgun (WGS) entry which is preliminary data.</text>
</comment>
<feature type="transmembrane region" description="Helical" evidence="1">
    <location>
        <begin position="66"/>
        <end position="84"/>
    </location>
</feature>
<evidence type="ECO:0000256" key="1">
    <source>
        <dbReference type="SAM" id="Phobius"/>
    </source>
</evidence>
<name>A0A109JM42_9BRAD</name>
<feature type="transmembrane region" description="Helical" evidence="1">
    <location>
        <begin position="6"/>
        <end position="26"/>
    </location>
</feature>
<proteinExistence type="predicted"/>
<feature type="transmembrane region" description="Helical" evidence="1">
    <location>
        <begin position="96"/>
        <end position="116"/>
    </location>
</feature>
<evidence type="ECO:0000313" key="2">
    <source>
        <dbReference type="EMBL" id="KWV51468.1"/>
    </source>
</evidence>
<sequence length="125" mass="13558">MMQLEPNLGALAWFCLLWSACCISFLQLVGMYPLQRRSAAAVIAATLLWIALAAGTIKFAAVELRWSTIVVVGGVLFLFLPELFQALPLRWRDGRAGLAMSGCVMIVALVVLAQVAPSSLHTWLA</sequence>
<feature type="transmembrane region" description="Helical" evidence="1">
    <location>
        <begin position="38"/>
        <end position="60"/>
    </location>
</feature>
<organism evidence="2 3">
    <name type="scientific">Bradyrhizobium macuxiense</name>
    <dbReference type="NCBI Taxonomy" id="1755647"/>
    <lineage>
        <taxon>Bacteria</taxon>
        <taxon>Pseudomonadati</taxon>
        <taxon>Pseudomonadota</taxon>
        <taxon>Alphaproteobacteria</taxon>
        <taxon>Hyphomicrobiales</taxon>
        <taxon>Nitrobacteraceae</taxon>
        <taxon>Bradyrhizobium</taxon>
    </lineage>
</organism>
<gene>
    <name evidence="2" type="ORF">AS156_12910</name>
</gene>
<reference evidence="2 3" key="1">
    <citation type="submission" date="2015-11" db="EMBL/GenBank/DDBJ databases">
        <title>Draft Genome Sequence of the Strain BR 10303 (Bradyrhizobium sp.) isolated from nodules of Centrolobium paraense.</title>
        <authorList>
            <person name="Zelli J.E."/>
            <person name="Simoes-Araujo J.L."/>
            <person name="Barauna A.C."/>
            <person name="Silva K."/>
        </authorList>
    </citation>
    <scope>NUCLEOTIDE SEQUENCE [LARGE SCALE GENOMIC DNA]</scope>
    <source>
        <strain evidence="2 3">BR 10303</strain>
    </source>
</reference>
<dbReference type="AlphaFoldDB" id="A0A109JM42"/>
<keyword evidence="1" id="KW-1133">Transmembrane helix</keyword>
<dbReference type="EMBL" id="LNCU01000089">
    <property type="protein sequence ID" value="KWV51468.1"/>
    <property type="molecule type" value="Genomic_DNA"/>
</dbReference>
<protein>
    <submittedName>
        <fullName evidence="2">Uncharacterized protein</fullName>
    </submittedName>
</protein>
<keyword evidence="1" id="KW-0812">Transmembrane</keyword>
<dbReference type="Proteomes" id="UP000057737">
    <property type="component" value="Unassembled WGS sequence"/>
</dbReference>
<accession>A0A109JM42</accession>
<evidence type="ECO:0000313" key="3">
    <source>
        <dbReference type="Proteomes" id="UP000057737"/>
    </source>
</evidence>